<gene>
    <name evidence="1" type="ORF">GLOINDRAFT_92129</name>
</gene>
<name>U9UMK1_RHIID</name>
<dbReference type="HOGENOM" id="CLU_2016413_0_0_1"/>
<proteinExistence type="predicted"/>
<protein>
    <submittedName>
        <fullName evidence="1">Uncharacterized protein</fullName>
    </submittedName>
</protein>
<accession>U9UMK1</accession>
<sequence length="123" mass="14597">MDPHSDSKDCYLFLITGNGSRFRSQFRSTKFEDIIENDANFLFKNLQLATRSLYCEFMNLYLKEARKKKAEFEGKCYRRKINQDINLEPKVIYKNYGPNRCYRDDVTLVDRTKGTRGGRSLRD</sequence>
<evidence type="ECO:0000313" key="1">
    <source>
        <dbReference type="EMBL" id="ESA20932.1"/>
    </source>
</evidence>
<dbReference type="AlphaFoldDB" id="U9UMK1"/>
<dbReference type="EMBL" id="KI276876">
    <property type="protein sequence ID" value="ESA20932.1"/>
    <property type="molecule type" value="Genomic_DNA"/>
</dbReference>
<organism evidence="1">
    <name type="scientific">Rhizophagus irregularis (strain DAOM 181602 / DAOM 197198 / MUCL 43194)</name>
    <name type="common">Arbuscular mycorrhizal fungus</name>
    <name type="synonym">Glomus intraradices</name>
    <dbReference type="NCBI Taxonomy" id="747089"/>
    <lineage>
        <taxon>Eukaryota</taxon>
        <taxon>Fungi</taxon>
        <taxon>Fungi incertae sedis</taxon>
        <taxon>Mucoromycota</taxon>
        <taxon>Glomeromycotina</taxon>
        <taxon>Glomeromycetes</taxon>
        <taxon>Glomerales</taxon>
        <taxon>Glomeraceae</taxon>
        <taxon>Rhizophagus</taxon>
    </lineage>
</organism>
<reference evidence="1" key="1">
    <citation type="submission" date="2013-07" db="EMBL/GenBank/DDBJ databases">
        <title>The genome of an arbuscular mycorrhizal fungus provides insights into the evolution of the oldest plant symbiosis.</title>
        <authorList>
            <consortium name="DOE Joint Genome Institute"/>
            <person name="Tisserant E."/>
            <person name="Malbreil M."/>
            <person name="Kuo A."/>
            <person name="Kohler A."/>
            <person name="Symeonidi A."/>
            <person name="Balestrini R."/>
            <person name="Charron P."/>
            <person name="Duensing N."/>
            <person name="Frei-dit-Frey N."/>
            <person name="Gianinazzi-Pearson V."/>
            <person name="Gilbert B."/>
            <person name="Handa Y."/>
            <person name="Hijri M."/>
            <person name="Kaul R."/>
            <person name="Kawaguchi M."/>
            <person name="Krajinski F."/>
            <person name="Lammers P."/>
            <person name="Lapierre D."/>
            <person name="Masclaux F.G."/>
            <person name="Murat C."/>
            <person name="Morin E."/>
            <person name="Ndikumana S."/>
            <person name="Pagni M."/>
            <person name="Petitpierre D."/>
            <person name="Requena N."/>
            <person name="Rosikiewicz P."/>
            <person name="Riley R."/>
            <person name="Saito K."/>
            <person name="San Clemente H."/>
            <person name="Shapiro H."/>
            <person name="van Tuinen D."/>
            <person name="Becard G."/>
            <person name="Bonfante P."/>
            <person name="Paszkowski U."/>
            <person name="Shachar-Hill Y."/>
            <person name="Young J.P."/>
            <person name="Sanders I.R."/>
            <person name="Henrissat B."/>
            <person name="Rensing S.A."/>
            <person name="Grigoriev I.V."/>
            <person name="Corradi N."/>
            <person name="Roux C."/>
            <person name="Martin F."/>
        </authorList>
    </citation>
    <scope>NUCLEOTIDE SEQUENCE</scope>
    <source>
        <strain evidence="1">DAOM 197198</strain>
    </source>
</reference>